<proteinExistence type="predicted"/>
<sequence>MITFIIFIDLPKRAYIDAKSKIITLIIRCMFFIENFIYY</sequence>
<keyword evidence="2" id="KW-1185">Reference proteome</keyword>
<dbReference type="HOGENOM" id="CLU_3307330_0_0_9"/>
<evidence type="ECO:0000313" key="2">
    <source>
        <dbReference type="Proteomes" id="UP000010420"/>
    </source>
</evidence>
<comment type="caution">
    <text evidence="1">The sequence shown here is derived from an EMBL/GenBank/DDBJ whole genome shotgun (WGS) entry which is preliminary data.</text>
</comment>
<dbReference type="EMBL" id="AMEZ01000023">
    <property type="protein sequence ID" value="EKY28551.1"/>
    <property type="molecule type" value="Genomic_DNA"/>
</dbReference>
<dbReference type="AlphaFoldDB" id="L1QKT2"/>
<protein>
    <submittedName>
        <fullName evidence="1">Uncharacterized protein</fullName>
    </submittedName>
</protein>
<gene>
    <name evidence="1" type="ORF">HMPREF0216_00749</name>
</gene>
<evidence type="ECO:0000313" key="1">
    <source>
        <dbReference type="EMBL" id="EKY28551.1"/>
    </source>
</evidence>
<reference evidence="1 2" key="1">
    <citation type="submission" date="2012-05" db="EMBL/GenBank/DDBJ databases">
        <authorList>
            <person name="Weinstock G."/>
            <person name="Sodergren E."/>
            <person name="Lobos E.A."/>
            <person name="Fulton L."/>
            <person name="Fulton R."/>
            <person name="Courtney L."/>
            <person name="Fronick C."/>
            <person name="O'Laughlin M."/>
            <person name="Godfrey J."/>
            <person name="Wilson R.M."/>
            <person name="Miner T."/>
            <person name="Farmer C."/>
            <person name="Delehaunty K."/>
            <person name="Cordes M."/>
            <person name="Minx P."/>
            <person name="Tomlinson C."/>
            <person name="Chen J."/>
            <person name="Wollam A."/>
            <person name="Pepin K.H."/>
            <person name="Bhonagiri V."/>
            <person name="Zhang X."/>
            <person name="Suruliraj S."/>
            <person name="Warren W."/>
            <person name="Mitreva M."/>
            <person name="Mardis E.R."/>
            <person name="Wilson R.K."/>
        </authorList>
    </citation>
    <scope>NUCLEOTIDE SEQUENCE [LARGE SCALE GENOMIC DNA]</scope>
    <source>
        <strain evidence="1 2">DSM 1785</strain>
    </source>
</reference>
<dbReference type="Proteomes" id="UP000010420">
    <property type="component" value="Unassembled WGS sequence"/>
</dbReference>
<accession>L1QKT2</accession>
<organism evidence="1 2">
    <name type="scientific">Clostridium celatum DSM 1785</name>
    <dbReference type="NCBI Taxonomy" id="545697"/>
    <lineage>
        <taxon>Bacteria</taxon>
        <taxon>Bacillati</taxon>
        <taxon>Bacillota</taxon>
        <taxon>Clostridia</taxon>
        <taxon>Eubacteriales</taxon>
        <taxon>Clostridiaceae</taxon>
        <taxon>Clostridium</taxon>
    </lineage>
</organism>
<name>L1QKT2_9CLOT</name>